<evidence type="ECO:0000313" key="3">
    <source>
        <dbReference type="Proteomes" id="UP001172778"/>
    </source>
</evidence>
<proteinExistence type="predicted"/>
<dbReference type="EMBL" id="JARRAF010000008">
    <property type="protein sequence ID" value="MDK2124181.1"/>
    <property type="molecule type" value="Genomic_DNA"/>
</dbReference>
<dbReference type="CDD" id="cd07302">
    <property type="entry name" value="CHD"/>
    <property type="match status" value="1"/>
</dbReference>
<gene>
    <name evidence="2" type="ORF">PZA18_08990</name>
</gene>
<evidence type="ECO:0000313" key="2">
    <source>
        <dbReference type="EMBL" id="MDK2124181.1"/>
    </source>
</evidence>
<protein>
    <submittedName>
        <fullName evidence="2">Adenylate/guanylate cyclase domain-containing protein</fullName>
        <ecNumber evidence="2">4.6.1.-</ecNumber>
    </submittedName>
</protein>
<keyword evidence="3" id="KW-1185">Reference proteome</keyword>
<evidence type="ECO:0000259" key="1">
    <source>
        <dbReference type="PROSITE" id="PS50125"/>
    </source>
</evidence>
<dbReference type="Proteomes" id="UP001172778">
    <property type="component" value="Unassembled WGS sequence"/>
</dbReference>
<dbReference type="EC" id="4.6.1.-" evidence="2"/>
<keyword evidence="2" id="KW-0456">Lyase</keyword>
<sequence>MAHSPVSSPAGNSPTSAPTARYHLSELICRRTQPGADLAAIDAEIWQRFGQTRAVMFTDLAGFSRQVEEFGIIQFLQVICESERLFEALFSQHQGKCLKRDGDSMLVIFPDTDSMLHCAIAMGLAADAYNQNQLEENRVRLCLGLGFGPMLVIGDEDVYGAEVNAASKLGEDTAKAGEILVTDLVAATAAPPGYRFELCADRLFGRREVFRLVTV</sequence>
<dbReference type="Pfam" id="PF00211">
    <property type="entry name" value="Guanylate_cyc"/>
    <property type="match status" value="1"/>
</dbReference>
<dbReference type="InterPro" id="IPR001054">
    <property type="entry name" value="A/G_cyclase"/>
</dbReference>
<organism evidence="2 3">
    <name type="scientific">Parachitinimonas caeni</name>
    <dbReference type="NCBI Taxonomy" id="3031301"/>
    <lineage>
        <taxon>Bacteria</taxon>
        <taxon>Pseudomonadati</taxon>
        <taxon>Pseudomonadota</taxon>
        <taxon>Betaproteobacteria</taxon>
        <taxon>Neisseriales</taxon>
        <taxon>Chitinibacteraceae</taxon>
        <taxon>Parachitinimonas</taxon>
    </lineage>
</organism>
<dbReference type="InterPro" id="IPR029787">
    <property type="entry name" value="Nucleotide_cyclase"/>
</dbReference>
<dbReference type="RefSeq" id="WP_284100491.1">
    <property type="nucleotide sequence ID" value="NZ_JARRAF010000008.1"/>
</dbReference>
<name>A0ABT7DVV5_9NEIS</name>
<comment type="caution">
    <text evidence="2">The sequence shown here is derived from an EMBL/GenBank/DDBJ whole genome shotgun (WGS) entry which is preliminary data.</text>
</comment>
<dbReference type="SUPFAM" id="SSF55073">
    <property type="entry name" value="Nucleotide cyclase"/>
    <property type="match status" value="1"/>
</dbReference>
<dbReference type="GO" id="GO:0016829">
    <property type="term" value="F:lyase activity"/>
    <property type="evidence" value="ECO:0007669"/>
    <property type="project" value="UniProtKB-KW"/>
</dbReference>
<feature type="domain" description="Guanylate cyclase" evidence="1">
    <location>
        <begin position="54"/>
        <end position="170"/>
    </location>
</feature>
<dbReference type="Gene3D" id="3.30.70.1230">
    <property type="entry name" value="Nucleotide cyclase"/>
    <property type="match status" value="1"/>
</dbReference>
<dbReference type="PROSITE" id="PS50125">
    <property type="entry name" value="GUANYLATE_CYCLASE_2"/>
    <property type="match status" value="1"/>
</dbReference>
<accession>A0ABT7DVV5</accession>
<reference evidence="2" key="1">
    <citation type="submission" date="2023-03" db="EMBL/GenBank/DDBJ databases">
        <title>Chitinimonas shenzhenensis gen. nov., sp. nov., a novel member of family Burkholderiaceae isolated from activated sludge collected in Shen Zhen, China.</title>
        <authorList>
            <person name="Wang X."/>
        </authorList>
    </citation>
    <scope>NUCLEOTIDE SEQUENCE</scope>
    <source>
        <strain evidence="2">DQS-5</strain>
    </source>
</reference>